<dbReference type="EMBL" id="JBHSIT010000001">
    <property type="protein sequence ID" value="MFC4906181.1"/>
    <property type="molecule type" value="Genomic_DNA"/>
</dbReference>
<keyword evidence="1" id="KW-1133">Transmembrane helix</keyword>
<organism evidence="2 3">
    <name type="scientific">Actinomadura gamaensis</name>
    <dbReference type="NCBI Taxonomy" id="1763541"/>
    <lineage>
        <taxon>Bacteria</taxon>
        <taxon>Bacillati</taxon>
        <taxon>Actinomycetota</taxon>
        <taxon>Actinomycetes</taxon>
        <taxon>Streptosporangiales</taxon>
        <taxon>Thermomonosporaceae</taxon>
        <taxon>Actinomadura</taxon>
    </lineage>
</organism>
<dbReference type="Proteomes" id="UP001595872">
    <property type="component" value="Unassembled WGS sequence"/>
</dbReference>
<feature type="transmembrane region" description="Helical" evidence="1">
    <location>
        <begin position="42"/>
        <end position="60"/>
    </location>
</feature>
<name>A0ABV9TQ17_9ACTN</name>
<comment type="caution">
    <text evidence="2">The sequence shown here is derived from an EMBL/GenBank/DDBJ whole genome shotgun (WGS) entry which is preliminary data.</text>
</comment>
<dbReference type="RefSeq" id="WP_378251896.1">
    <property type="nucleotide sequence ID" value="NZ_JBHSIT010000001.1"/>
</dbReference>
<sequence>MVGDVLGSAAVPGGIPAGVPSSAVRPSGAAETVRGSGRTGSFGLLPTLLAILAMCAAFLLHRRVRPVLGAVIRPSRRPGARYVPHDAVSEPPSATFATTAHTGPTVPAVRVAAELARPSGVGLVGDGADGFVRAVITELVTRDGPRAKVVLSRAELDRLFGDAFDEPLRSALAPELHVCELLEDAIEHLELEMLLSDAEQANPDLSPTRGRGMPTTYWISTPGRDDDVVLPLVRRGPANRPVGIMFGVWPHGRTCAVDADGGLATPSGPRRVTPLTADQALAALRAHASTERTGWL</sequence>
<evidence type="ECO:0000313" key="3">
    <source>
        <dbReference type="Proteomes" id="UP001595872"/>
    </source>
</evidence>
<keyword evidence="1" id="KW-0812">Transmembrane</keyword>
<evidence type="ECO:0000313" key="2">
    <source>
        <dbReference type="EMBL" id="MFC4906181.1"/>
    </source>
</evidence>
<reference evidence="3" key="1">
    <citation type="journal article" date="2019" name="Int. J. Syst. Evol. Microbiol.">
        <title>The Global Catalogue of Microorganisms (GCM) 10K type strain sequencing project: providing services to taxonomists for standard genome sequencing and annotation.</title>
        <authorList>
            <consortium name="The Broad Institute Genomics Platform"/>
            <consortium name="The Broad Institute Genome Sequencing Center for Infectious Disease"/>
            <person name="Wu L."/>
            <person name="Ma J."/>
        </authorList>
    </citation>
    <scope>NUCLEOTIDE SEQUENCE [LARGE SCALE GENOMIC DNA]</scope>
    <source>
        <strain evidence="3">KLKA75</strain>
    </source>
</reference>
<keyword evidence="1" id="KW-0472">Membrane</keyword>
<evidence type="ECO:0008006" key="4">
    <source>
        <dbReference type="Google" id="ProtNLM"/>
    </source>
</evidence>
<proteinExistence type="predicted"/>
<gene>
    <name evidence="2" type="ORF">ACFPCY_02520</name>
</gene>
<evidence type="ECO:0000256" key="1">
    <source>
        <dbReference type="SAM" id="Phobius"/>
    </source>
</evidence>
<keyword evidence="3" id="KW-1185">Reference proteome</keyword>
<accession>A0ABV9TQ17</accession>
<protein>
    <recommendedName>
        <fullName evidence="4">Type VII secretion protein EccE</fullName>
    </recommendedName>
</protein>